<feature type="domain" description="Response regulatory" evidence="23">
    <location>
        <begin position="492"/>
        <end position="609"/>
    </location>
</feature>
<feature type="modified residue" description="4-aspartylphosphate" evidence="19">
    <location>
        <position position="542"/>
    </location>
</feature>
<dbReference type="Pfam" id="PF00072">
    <property type="entry name" value="Response_reg"/>
    <property type="match status" value="2"/>
</dbReference>
<evidence type="ECO:0000259" key="24">
    <source>
        <dbReference type="PROSITE" id="PS50894"/>
    </source>
</evidence>
<dbReference type="eggNOG" id="COG2205">
    <property type="taxonomic scope" value="Bacteria"/>
</dbReference>
<comment type="subunit">
    <text evidence="15">At low DSF concentrations, interacts with RpfF.</text>
</comment>
<dbReference type="InterPro" id="IPR005467">
    <property type="entry name" value="His_kinase_dom"/>
</dbReference>
<evidence type="ECO:0000256" key="6">
    <source>
        <dbReference type="ARBA" id="ARBA00022553"/>
    </source>
</evidence>
<dbReference type="FunFam" id="1.10.287.130:FF:000002">
    <property type="entry name" value="Two-component osmosensing histidine kinase"/>
    <property type="match status" value="1"/>
</dbReference>
<organism evidence="25 26">
    <name type="scientific">Crocosphaera chwakensis CCY0110</name>
    <dbReference type="NCBI Taxonomy" id="391612"/>
    <lineage>
        <taxon>Bacteria</taxon>
        <taxon>Bacillati</taxon>
        <taxon>Cyanobacteriota</taxon>
        <taxon>Cyanophyceae</taxon>
        <taxon>Oscillatoriophycideae</taxon>
        <taxon>Chroococcales</taxon>
        <taxon>Aphanothecaceae</taxon>
        <taxon>Crocosphaera</taxon>
        <taxon>Crocosphaera chwakensis</taxon>
    </lineage>
</organism>
<gene>
    <name evidence="25" type="ORF">CY0110_28659</name>
</gene>
<dbReference type="RefSeq" id="WP_008276456.1">
    <property type="nucleotide sequence ID" value="NZ_AAXW01000025.1"/>
</dbReference>
<keyword evidence="12 21" id="KW-1133">Transmembrane helix</keyword>
<dbReference type="CDD" id="cd00088">
    <property type="entry name" value="HPT"/>
    <property type="match status" value="1"/>
</dbReference>
<keyword evidence="26" id="KW-1185">Reference proteome</keyword>
<dbReference type="GO" id="GO:0005524">
    <property type="term" value="F:ATP binding"/>
    <property type="evidence" value="ECO:0007669"/>
    <property type="project" value="UniProtKB-KW"/>
</dbReference>
<dbReference type="InterPro" id="IPR036641">
    <property type="entry name" value="HPT_dom_sf"/>
</dbReference>
<dbReference type="GO" id="GO:0005886">
    <property type="term" value="C:plasma membrane"/>
    <property type="evidence" value="ECO:0007669"/>
    <property type="project" value="UniProtKB-SubCell"/>
</dbReference>
<evidence type="ECO:0000256" key="21">
    <source>
        <dbReference type="SAM" id="Phobius"/>
    </source>
</evidence>
<dbReference type="InterPro" id="IPR008207">
    <property type="entry name" value="Sig_transdc_His_kin_Hpt_dom"/>
</dbReference>
<accession>A3ISV2</accession>
<comment type="caution">
    <text evidence="25">The sequence shown here is derived from an EMBL/GenBank/DDBJ whole genome shotgun (WGS) entry which is preliminary data.</text>
</comment>
<evidence type="ECO:0000256" key="11">
    <source>
        <dbReference type="ARBA" id="ARBA00022840"/>
    </source>
</evidence>
<evidence type="ECO:0000256" key="13">
    <source>
        <dbReference type="ARBA" id="ARBA00023012"/>
    </source>
</evidence>
<keyword evidence="20" id="KW-0175">Coiled coil</keyword>
<feature type="modified residue" description="4-aspartylphosphate" evidence="19">
    <location>
        <position position="686"/>
    </location>
</feature>
<dbReference type="eggNOG" id="COG0642">
    <property type="taxonomic scope" value="Bacteria"/>
</dbReference>
<dbReference type="InterPro" id="IPR003594">
    <property type="entry name" value="HATPase_dom"/>
</dbReference>
<dbReference type="PANTHER" id="PTHR45339:SF1">
    <property type="entry name" value="HYBRID SIGNAL TRANSDUCTION HISTIDINE KINASE J"/>
    <property type="match status" value="1"/>
</dbReference>
<dbReference type="Gene3D" id="1.20.120.160">
    <property type="entry name" value="HPT domain"/>
    <property type="match status" value="1"/>
</dbReference>
<dbReference type="CDD" id="cd16922">
    <property type="entry name" value="HATPase_EvgS-ArcB-TorS-like"/>
    <property type="match status" value="1"/>
</dbReference>
<dbReference type="InterPro" id="IPR036890">
    <property type="entry name" value="HATPase_C_sf"/>
</dbReference>
<evidence type="ECO:0000256" key="15">
    <source>
        <dbReference type="ARBA" id="ARBA00064003"/>
    </source>
</evidence>
<comment type="catalytic activity">
    <reaction evidence="1">
        <text>ATP + protein L-histidine = ADP + protein N-phospho-L-histidine.</text>
        <dbReference type="EC" id="2.7.13.3"/>
    </reaction>
</comment>
<evidence type="ECO:0000256" key="12">
    <source>
        <dbReference type="ARBA" id="ARBA00022989"/>
    </source>
</evidence>
<comment type="subcellular location">
    <subcellularLocation>
        <location evidence="2">Cell membrane</location>
        <topology evidence="2">Multi-pass membrane protein</topology>
    </subcellularLocation>
</comment>
<dbReference type="SMART" id="SM00073">
    <property type="entry name" value="HPT"/>
    <property type="match status" value="1"/>
</dbReference>
<dbReference type="CDD" id="cd17546">
    <property type="entry name" value="REC_hyHK_CKI1_RcsC-like"/>
    <property type="match status" value="2"/>
</dbReference>
<dbReference type="SMART" id="SM00387">
    <property type="entry name" value="HATPase_c"/>
    <property type="match status" value="1"/>
</dbReference>
<evidence type="ECO:0000256" key="5">
    <source>
        <dbReference type="ARBA" id="ARBA00022475"/>
    </source>
</evidence>
<dbReference type="SMART" id="SM00448">
    <property type="entry name" value="REC"/>
    <property type="match status" value="2"/>
</dbReference>
<dbReference type="SUPFAM" id="SSF47384">
    <property type="entry name" value="Homodimeric domain of signal transducing histidine kinase"/>
    <property type="match status" value="1"/>
</dbReference>
<dbReference type="InterPro" id="IPR003661">
    <property type="entry name" value="HisK_dim/P_dom"/>
</dbReference>
<dbReference type="Gene3D" id="3.30.565.10">
    <property type="entry name" value="Histidine kinase-like ATPase, C-terminal domain"/>
    <property type="match status" value="1"/>
</dbReference>
<evidence type="ECO:0000256" key="17">
    <source>
        <dbReference type="ARBA" id="ARBA00074306"/>
    </source>
</evidence>
<proteinExistence type="inferred from homology"/>
<dbReference type="AlphaFoldDB" id="A3ISV2"/>
<keyword evidence="6 19" id="KW-0597">Phosphoprotein</keyword>
<dbReference type="InterPro" id="IPR001789">
    <property type="entry name" value="Sig_transdc_resp-reg_receiver"/>
</dbReference>
<reference evidence="25 26" key="1">
    <citation type="submission" date="2007-03" db="EMBL/GenBank/DDBJ databases">
        <authorList>
            <person name="Stal L."/>
            <person name="Ferriera S."/>
            <person name="Johnson J."/>
            <person name="Kravitz S."/>
            <person name="Beeson K."/>
            <person name="Sutton G."/>
            <person name="Rogers Y.-H."/>
            <person name="Friedman R."/>
            <person name="Frazier M."/>
            <person name="Venter J.C."/>
        </authorList>
    </citation>
    <scope>NUCLEOTIDE SEQUENCE [LARGE SCALE GENOMIC DNA]</scope>
    <source>
        <strain evidence="25 26">CCY0110</strain>
    </source>
</reference>
<dbReference type="InterPro" id="IPR036097">
    <property type="entry name" value="HisK_dim/P_sf"/>
</dbReference>
<evidence type="ECO:0000256" key="3">
    <source>
        <dbReference type="ARBA" id="ARBA00006402"/>
    </source>
</evidence>
<sequence>LLFGVIQVRWRYYQRVENLKTRIEDLSKEIRIIYQESQLKLDDFTLERLMRQSSVSNDLIYSLVINEKGQAVTSFFNQENFADSMIFSDLKQGKVETQLQKFLQEPQIREIRQPIIESGQSLGEVRLAYTLQPTQESNLRSAGKILIASLIVSGILILIMFVMFRREVQLPLGKLVNKTQSLLPQDKRPTLTQRDELHQLEILIATLGQYFQDLQDLQTKMAQQKASEQALEELNRAKSEFLAMIGHEIRTPLNAVTGMTGLLLDTQLNDQQKEFVSIIRNSGENLLTMINNILDFSKIEAQKLELEEQPFELGPCIEEVLRLFVSQASKKNLELAYLIESNTPSAIIGDSTRLKQILANLIGNAVKFTKKGEVVIYVNATPIKSRQDSKQNSRYELRFAVKDTGIGIPSDRCNRLFQPFSQVDASTTRKYGGTGLGLAISKGLSELMGGNMWVHSTEGKGSTFNFTIQTLAAPSSSPATSQEGERELMGKRMLIIDDNLTNQKILTNQAQSWGMFTCAVDSGEKALEWLRRGITFDVAILDMNMPNMDGVNLARQIRQQPNCKGLPLVMLSSITRAEMSAQNSKEEFAAVLIKPVQQSQLYYSLMQIFAGNPIKITKSQSDQSLEESLLAQTIPLRILVAEDVVVNQEVIHLLLEKLGYWADMVSNGQEVLEALKTRSYDLILMDVRMPEMDGLTTTHHICRTLSAEERPRIIAMTAESTPGDREKCLVAGMDDYIAKPIRIEELKQALSRCKPRAKSGAVDDKILNELRNMAGQRMNDIIMGYLEDAPLRLNAMKEAIEVGDPEKLRQAAHALRSPSGNLGATTLCQLCEEIETIARRRTLEGTEQKILKLKVEYDRVCHSLQKELNNHPLINKLSSYH</sequence>
<feature type="non-terminal residue" evidence="25">
    <location>
        <position position="1"/>
    </location>
</feature>
<dbReference type="CDD" id="cd00082">
    <property type="entry name" value="HisKA"/>
    <property type="match status" value="1"/>
</dbReference>
<feature type="domain" description="HPt" evidence="24">
    <location>
        <begin position="774"/>
        <end position="868"/>
    </location>
</feature>
<comment type="similarity">
    <text evidence="3">In the N-terminal section; belongs to the phytochrome family.</text>
</comment>
<dbReference type="PANTHER" id="PTHR45339">
    <property type="entry name" value="HYBRID SIGNAL TRANSDUCTION HISTIDINE KINASE J"/>
    <property type="match status" value="1"/>
</dbReference>
<dbReference type="InterPro" id="IPR011006">
    <property type="entry name" value="CheY-like_superfamily"/>
</dbReference>
<evidence type="ECO:0000256" key="1">
    <source>
        <dbReference type="ARBA" id="ARBA00000085"/>
    </source>
</evidence>
<feature type="modified residue" description="Phosphohistidine" evidence="18">
    <location>
        <position position="813"/>
    </location>
</feature>
<evidence type="ECO:0000256" key="14">
    <source>
        <dbReference type="ARBA" id="ARBA00023136"/>
    </source>
</evidence>
<evidence type="ECO:0000256" key="10">
    <source>
        <dbReference type="ARBA" id="ARBA00022777"/>
    </source>
</evidence>
<evidence type="ECO:0000256" key="16">
    <source>
        <dbReference type="ARBA" id="ARBA00068150"/>
    </source>
</evidence>
<keyword evidence="14 21" id="KW-0472">Membrane</keyword>
<evidence type="ECO:0000256" key="20">
    <source>
        <dbReference type="SAM" id="Coils"/>
    </source>
</evidence>
<evidence type="ECO:0000256" key="9">
    <source>
        <dbReference type="ARBA" id="ARBA00022741"/>
    </source>
</evidence>
<protein>
    <recommendedName>
        <fullName evidence="17">Circadian input-output histidine kinase CikA</fullName>
        <ecNumber evidence="4">2.7.13.3</ecNumber>
    </recommendedName>
    <alternativeName>
        <fullName evidence="16">Sensory/regulatory protein RpfC</fullName>
    </alternativeName>
</protein>
<dbReference type="InterPro" id="IPR004358">
    <property type="entry name" value="Sig_transdc_His_kin-like_C"/>
</dbReference>
<evidence type="ECO:0000256" key="19">
    <source>
        <dbReference type="PROSITE-ProRule" id="PRU00169"/>
    </source>
</evidence>
<keyword evidence="9" id="KW-0547">Nucleotide-binding</keyword>
<dbReference type="PROSITE" id="PS50110">
    <property type="entry name" value="RESPONSE_REGULATORY"/>
    <property type="match status" value="2"/>
</dbReference>
<dbReference type="SUPFAM" id="SSF55874">
    <property type="entry name" value="ATPase domain of HSP90 chaperone/DNA topoisomerase II/histidine kinase"/>
    <property type="match status" value="1"/>
</dbReference>
<dbReference type="Proteomes" id="UP000003781">
    <property type="component" value="Unassembled WGS sequence"/>
</dbReference>
<dbReference type="Gene3D" id="3.40.50.2300">
    <property type="match status" value="2"/>
</dbReference>
<dbReference type="PROSITE" id="PS50109">
    <property type="entry name" value="HIS_KIN"/>
    <property type="match status" value="1"/>
</dbReference>
<dbReference type="Gene3D" id="1.10.287.130">
    <property type="match status" value="1"/>
</dbReference>
<evidence type="ECO:0000256" key="4">
    <source>
        <dbReference type="ARBA" id="ARBA00012438"/>
    </source>
</evidence>
<keyword evidence="13" id="KW-0902">Two-component regulatory system</keyword>
<dbReference type="SMART" id="SM00388">
    <property type="entry name" value="HisKA"/>
    <property type="match status" value="1"/>
</dbReference>
<keyword evidence="8 21" id="KW-0812">Transmembrane</keyword>
<feature type="transmembrane region" description="Helical" evidence="21">
    <location>
        <begin position="145"/>
        <end position="164"/>
    </location>
</feature>
<keyword evidence="5" id="KW-1003">Cell membrane</keyword>
<dbReference type="PRINTS" id="PR00344">
    <property type="entry name" value="BCTRLSENSOR"/>
</dbReference>
<evidence type="ECO:0000259" key="23">
    <source>
        <dbReference type="PROSITE" id="PS50110"/>
    </source>
</evidence>
<dbReference type="Pfam" id="PF00512">
    <property type="entry name" value="HisKA"/>
    <property type="match status" value="1"/>
</dbReference>
<dbReference type="SUPFAM" id="SSF47226">
    <property type="entry name" value="Histidine-containing phosphotransfer domain, HPT domain"/>
    <property type="match status" value="1"/>
</dbReference>
<dbReference type="SUPFAM" id="SSF52172">
    <property type="entry name" value="CheY-like"/>
    <property type="match status" value="2"/>
</dbReference>
<keyword evidence="10" id="KW-0418">Kinase</keyword>
<name>A3ISV2_9CHRO</name>
<feature type="domain" description="Histidine kinase" evidence="22">
    <location>
        <begin position="244"/>
        <end position="472"/>
    </location>
</feature>
<keyword evidence="11" id="KW-0067">ATP-binding</keyword>
<evidence type="ECO:0000256" key="8">
    <source>
        <dbReference type="ARBA" id="ARBA00022692"/>
    </source>
</evidence>
<evidence type="ECO:0000256" key="18">
    <source>
        <dbReference type="PROSITE-ProRule" id="PRU00110"/>
    </source>
</evidence>
<evidence type="ECO:0000313" key="25">
    <source>
        <dbReference type="EMBL" id="EAZ90383.1"/>
    </source>
</evidence>
<dbReference type="PROSITE" id="PS50894">
    <property type="entry name" value="HPT"/>
    <property type="match status" value="1"/>
</dbReference>
<evidence type="ECO:0000256" key="7">
    <source>
        <dbReference type="ARBA" id="ARBA00022679"/>
    </source>
</evidence>
<feature type="domain" description="Response regulatory" evidence="23">
    <location>
        <begin position="637"/>
        <end position="754"/>
    </location>
</feature>
<dbReference type="GO" id="GO:0000155">
    <property type="term" value="F:phosphorelay sensor kinase activity"/>
    <property type="evidence" value="ECO:0007669"/>
    <property type="project" value="InterPro"/>
</dbReference>
<dbReference type="Pfam" id="PF01627">
    <property type="entry name" value="Hpt"/>
    <property type="match status" value="1"/>
</dbReference>
<keyword evidence="7" id="KW-0808">Transferase</keyword>
<evidence type="ECO:0000256" key="2">
    <source>
        <dbReference type="ARBA" id="ARBA00004651"/>
    </source>
</evidence>
<dbReference type="FunFam" id="3.30.565.10:FF:000010">
    <property type="entry name" value="Sensor histidine kinase RcsC"/>
    <property type="match status" value="1"/>
</dbReference>
<dbReference type="EC" id="2.7.13.3" evidence="4"/>
<evidence type="ECO:0000313" key="26">
    <source>
        <dbReference type="Proteomes" id="UP000003781"/>
    </source>
</evidence>
<evidence type="ECO:0000259" key="22">
    <source>
        <dbReference type="PROSITE" id="PS50109"/>
    </source>
</evidence>
<dbReference type="Pfam" id="PF02518">
    <property type="entry name" value="HATPase_c"/>
    <property type="match status" value="1"/>
</dbReference>
<feature type="coiled-coil region" evidence="20">
    <location>
        <begin position="9"/>
        <end position="36"/>
    </location>
</feature>
<dbReference type="EMBL" id="AAXW01000025">
    <property type="protein sequence ID" value="EAZ90383.1"/>
    <property type="molecule type" value="Genomic_DNA"/>
</dbReference>